<evidence type="ECO:0000313" key="10">
    <source>
        <dbReference type="EMBL" id="MFC6066553.1"/>
    </source>
</evidence>
<dbReference type="PROSITE" id="PS51085">
    <property type="entry name" value="2FE2S_FER_2"/>
    <property type="match status" value="1"/>
</dbReference>
<dbReference type="InterPro" id="IPR017927">
    <property type="entry name" value="FAD-bd_FR_type"/>
</dbReference>
<name>A0ABW1MS44_9ACTN</name>
<keyword evidence="2" id="KW-0285">Flavoprotein</keyword>
<dbReference type="InterPro" id="IPR050415">
    <property type="entry name" value="MRET"/>
</dbReference>
<dbReference type="InterPro" id="IPR036010">
    <property type="entry name" value="2Fe-2S_ferredoxin-like_sf"/>
</dbReference>
<evidence type="ECO:0000256" key="7">
    <source>
        <dbReference type="ARBA" id="ARBA00023014"/>
    </source>
</evidence>
<dbReference type="PRINTS" id="PR00409">
    <property type="entry name" value="PHDIOXRDTASE"/>
</dbReference>
<dbReference type="SUPFAM" id="SSF52343">
    <property type="entry name" value="Ferredoxin reductase-like, C-terminal NADP-linked domain"/>
    <property type="match status" value="1"/>
</dbReference>
<dbReference type="PROSITE" id="PS51384">
    <property type="entry name" value="FAD_FR"/>
    <property type="match status" value="1"/>
</dbReference>
<dbReference type="EMBL" id="JBHSPX010000008">
    <property type="protein sequence ID" value="MFC6066553.1"/>
    <property type="molecule type" value="Genomic_DNA"/>
</dbReference>
<gene>
    <name evidence="10" type="ORF">ACFP4F_28970</name>
</gene>
<evidence type="ECO:0000256" key="6">
    <source>
        <dbReference type="ARBA" id="ARBA00023004"/>
    </source>
</evidence>
<dbReference type="PANTHER" id="PTHR47354">
    <property type="entry name" value="NADH OXIDOREDUCTASE HCR"/>
    <property type="match status" value="1"/>
</dbReference>
<keyword evidence="3" id="KW-0001">2Fe-2S</keyword>
<dbReference type="InterPro" id="IPR039261">
    <property type="entry name" value="FNR_nucleotide-bd"/>
</dbReference>
<keyword evidence="4" id="KW-0479">Metal-binding</keyword>
<dbReference type="PANTHER" id="PTHR47354:SF1">
    <property type="entry name" value="CARNITINE MONOOXYGENASE REDUCTASE SUBUNIT"/>
    <property type="match status" value="1"/>
</dbReference>
<evidence type="ECO:0000256" key="4">
    <source>
        <dbReference type="ARBA" id="ARBA00022723"/>
    </source>
</evidence>
<evidence type="ECO:0000256" key="3">
    <source>
        <dbReference type="ARBA" id="ARBA00022714"/>
    </source>
</evidence>
<protein>
    <submittedName>
        <fullName evidence="10">PDR/VanB family oxidoreductase</fullName>
    </submittedName>
</protein>
<dbReference type="SUPFAM" id="SSF63380">
    <property type="entry name" value="Riboflavin synthase domain-like"/>
    <property type="match status" value="1"/>
</dbReference>
<dbReference type="CDD" id="cd00207">
    <property type="entry name" value="fer2"/>
    <property type="match status" value="1"/>
</dbReference>
<dbReference type="PROSITE" id="PS00197">
    <property type="entry name" value="2FE2S_FER_1"/>
    <property type="match status" value="1"/>
</dbReference>
<feature type="domain" description="FAD-binding FR-type" evidence="9">
    <location>
        <begin position="4"/>
        <end position="105"/>
    </location>
</feature>
<dbReference type="RefSeq" id="WP_031066363.1">
    <property type="nucleotide sequence ID" value="NZ_JBHSPX010000008.1"/>
</dbReference>
<dbReference type="Pfam" id="PF00111">
    <property type="entry name" value="Fer2"/>
    <property type="match status" value="1"/>
</dbReference>
<evidence type="ECO:0000256" key="5">
    <source>
        <dbReference type="ARBA" id="ARBA00023002"/>
    </source>
</evidence>
<feature type="domain" description="2Fe-2S ferredoxin-type" evidence="8">
    <location>
        <begin position="238"/>
        <end position="323"/>
    </location>
</feature>
<evidence type="ECO:0000259" key="8">
    <source>
        <dbReference type="PROSITE" id="PS51085"/>
    </source>
</evidence>
<evidence type="ECO:0000256" key="1">
    <source>
        <dbReference type="ARBA" id="ARBA00001974"/>
    </source>
</evidence>
<keyword evidence="6" id="KW-0408">Iron</keyword>
<keyword evidence="7" id="KW-0411">Iron-sulfur</keyword>
<evidence type="ECO:0000313" key="11">
    <source>
        <dbReference type="Proteomes" id="UP001596139"/>
    </source>
</evidence>
<dbReference type="InterPro" id="IPR006058">
    <property type="entry name" value="2Fe2S_fd_BS"/>
</dbReference>
<keyword evidence="5" id="KW-0560">Oxidoreductase</keyword>
<evidence type="ECO:0000259" key="9">
    <source>
        <dbReference type="PROSITE" id="PS51384"/>
    </source>
</evidence>
<dbReference type="Gene3D" id="3.40.50.80">
    <property type="entry name" value="Nucleotide-binding domain of ferredoxin-NADP reductase (FNR) module"/>
    <property type="match status" value="1"/>
</dbReference>
<comment type="cofactor">
    <cofactor evidence="1">
        <name>FAD</name>
        <dbReference type="ChEBI" id="CHEBI:57692"/>
    </cofactor>
</comment>
<dbReference type="Gene3D" id="2.40.30.10">
    <property type="entry name" value="Translation factors"/>
    <property type="match status" value="1"/>
</dbReference>
<sequence>MTVSDWREVTVTRLGLEADGAVSLVLAPADGVPLPAWDAGGHIDLRLPSGTVRQYSLCGEPGDPAYTIAVLREPDGRGGSAEIHDSTLIGRTLAIRGPRNHFPLEPAAHHVLVAGGIGITPVLAMAREATARGDSWELHYGGRAVTTMAFVEQARMLAESAGARFRLTAGEPLDLPALVRDVPEGGAIHACGPPGLLAALRAEIDSARPGLPLYTEQFTSAGTGAAASAPEDADGDAFEVELARTGETVVVTPGTSVLEAVRTLRPDVLSSCEEGFCGTCETKVLGGTPVHADTILSEKERAENTSMMICVGGCASQRLILDL</sequence>
<dbReference type="CDD" id="cd06185">
    <property type="entry name" value="PDR_like"/>
    <property type="match status" value="1"/>
</dbReference>
<evidence type="ECO:0000256" key="2">
    <source>
        <dbReference type="ARBA" id="ARBA00022630"/>
    </source>
</evidence>
<organism evidence="10 11">
    <name type="scientific">Streptomyces ochraceiscleroticus</name>
    <dbReference type="NCBI Taxonomy" id="47761"/>
    <lineage>
        <taxon>Bacteria</taxon>
        <taxon>Bacillati</taxon>
        <taxon>Actinomycetota</taxon>
        <taxon>Actinomycetes</taxon>
        <taxon>Kitasatosporales</taxon>
        <taxon>Streptomycetaceae</taxon>
        <taxon>Streptomyces</taxon>
    </lineage>
</organism>
<dbReference type="InterPro" id="IPR017938">
    <property type="entry name" value="Riboflavin_synthase-like_b-brl"/>
</dbReference>
<reference evidence="11" key="1">
    <citation type="journal article" date="2019" name="Int. J. Syst. Evol. Microbiol.">
        <title>The Global Catalogue of Microorganisms (GCM) 10K type strain sequencing project: providing services to taxonomists for standard genome sequencing and annotation.</title>
        <authorList>
            <consortium name="The Broad Institute Genomics Platform"/>
            <consortium name="The Broad Institute Genome Sequencing Center for Infectious Disease"/>
            <person name="Wu L."/>
            <person name="Ma J."/>
        </authorList>
    </citation>
    <scope>NUCLEOTIDE SEQUENCE [LARGE SCALE GENOMIC DNA]</scope>
    <source>
        <strain evidence="11">CGMCC 1.15180</strain>
    </source>
</reference>
<comment type="caution">
    <text evidence="10">The sequence shown here is derived from an EMBL/GenBank/DDBJ whole genome shotgun (WGS) entry which is preliminary data.</text>
</comment>
<dbReference type="SUPFAM" id="SSF54292">
    <property type="entry name" value="2Fe-2S ferredoxin-like"/>
    <property type="match status" value="1"/>
</dbReference>
<accession>A0ABW1MS44</accession>
<keyword evidence="11" id="KW-1185">Reference proteome</keyword>
<dbReference type="Proteomes" id="UP001596139">
    <property type="component" value="Unassembled WGS sequence"/>
</dbReference>
<dbReference type="InterPro" id="IPR001041">
    <property type="entry name" value="2Fe-2S_ferredoxin-type"/>
</dbReference>
<dbReference type="InterPro" id="IPR012675">
    <property type="entry name" value="Beta-grasp_dom_sf"/>
</dbReference>
<proteinExistence type="predicted"/>
<dbReference type="Gene3D" id="3.10.20.30">
    <property type="match status" value="1"/>
</dbReference>